<evidence type="ECO:0000313" key="2">
    <source>
        <dbReference type="Proteomes" id="UP001596220"/>
    </source>
</evidence>
<evidence type="ECO:0000313" key="1">
    <source>
        <dbReference type="EMBL" id="MFC6091553.1"/>
    </source>
</evidence>
<dbReference type="EMBL" id="JBHSQO010000019">
    <property type="protein sequence ID" value="MFC6091553.1"/>
    <property type="molecule type" value="Genomic_DNA"/>
</dbReference>
<reference evidence="2" key="1">
    <citation type="journal article" date="2019" name="Int. J. Syst. Evol. Microbiol.">
        <title>The Global Catalogue of Microorganisms (GCM) 10K type strain sequencing project: providing services to taxonomists for standard genome sequencing and annotation.</title>
        <authorList>
            <consortium name="The Broad Institute Genomics Platform"/>
            <consortium name="The Broad Institute Genome Sequencing Center for Infectious Disease"/>
            <person name="Wu L."/>
            <person name="Ma J."/>
        </authorList>
    </citation>
    <scope>NUCLEOTIDE SEQUENCE [LARGE SCALE GENOMIC DNA]</scope>
    <source>
        <strain evidence="2">CGMCC 4.7246</strain>
    </source>
</reference>
<dbReference type="Proteomes" id="UP001596220">
    <property type="component" value="Unassembled WGS sequence"/>
</dbReference>
<protein>
    <submittedName>
        <fullName evidence="1">Uncharacterized protein</fullName>
    </submittedName>
</protein>
<organism evidence="1 2">
    <name type="scientific">Saccharothrix lopnurensis</name>
    <dbReference type="NCBI Taxonomy" id="1670621"/>
    <lineage>
        <taxon>Bacteria</taxon>
        <taxon>Bacillati</taxon>
        <taxon>Actinomycetota</taxon>
        <taxon>Actinomycetes</taxon>
        <taxon>Pseudonocardiales</taxon>
        <taxon>Pseudonocardiaceae</taxon>
        <taxon>Saccharothrix</taxon>
    </lineage>
</organism>
<name>A0ABW1P847_9PSEU</name>
<proteinExistence type="predicted"/>
<sequence>MAEKSWRDVPVACTLDGPALGERTAQWQRVTARATDRRDTADGVVLAFPGTPELAAEVAALAAAEKDCCAFFDFTLHLTPAALELTVRAPGTAAALLADLFGVPV</sequence>
<comment type="caution">
    <text evidence="1">The sequence shown here is derived from an EMBL/GenBank/DDBJ whole genome shotgun (WGS) entry which is preliminary data.</text>
</comment>
<gene>
    <name evidence="1" type="ORF">ACFP3R_19960</name>
</gene>
<keyword evidence="2" id="KW-1185">Reference proteome</keyword>
<accession>A0ABW1P847</accession>
<dbReference type="RefSeq" id="WP_380637890.1">
    <property type="nucleotide sequence ID" value="NZ_JBHSQO010000019.1"/>
</dbReference>